<evidence type="ECO:0000259" key="8">
    <source>
        <dbReference type="Pfam" id="PF07732"/>
    </source>
</evidence>
<evidence type="ECO:0000259" key="6">
    <source>
        <dbReference type="Pfam" id="PF00394"/>
    </source>
</evidence>
<dbReference type="PANTHER" id="PTHR11709">
    <property type="entry name" value="MULTI-COPPER OXIDASE"/>
    <property type="match status" value="1"/>
</dbReference>
<feature type="domain" description="Plastocyanin-like" evidence="7">
    <location>
        <begin position="349"/>
        <end position="477"/>
    </location>
</feature>
<keyword evidence="10" id="KW-1185">Reference proteome</keyword>
<dbReference type="SUPFAM" id="SSF49503">
    <property type="entry name" value="Cupredoxins"/>
    <property type="match status" value="3"/>
</dbReference>
<accession>A0A9P4I2N7</accession>
<evidence type="ECO:0000313" key="10">
    <source>
        <dbReference type="Proteomes" id="UP000799776"/>
    </source>
</evidence>
<evidence type="ECO:0000313" key="9">
    <source>
        <dbReference type="EMBL" id="KAF2091067.1"/>
    </source>
</evidence>
<evidence type="ECO:0000256" key="3">
    <source>
        <dbReference type="ARBA" id="ARBA00023002"/>
    </source>
</evidence>
<feature type="domain" description="Plastocyanin-like" evidence="8">
    <location>
        <begin position="25"/>
        <end position="139"/>
    </location>
</feature>
<dbReference type="EMBL" id="ML978712">
    <property type="protein sequence ID" value="KAF2091067.1"/>
    <property type="molecule type" value="Genomic_DNA"/>
</dbReference>
<proteinExistence type="inferred from homology"/>
<sequence>MSFGILLLALSGTALAKTITYEWDVGWVNAAPDGYERPVIGINGQWPPPILEADLDDTINIKVTNCLGNETTSIHWHGQWQQGTPNMDGAADVTQCTIPPGSSFQYTFTANPAGTFWYHSHSSGQYPDGIRAPMIVHDRIKEALYGVSAQYPLTMSDWYHEQMPKLVHDYLLSNDTASMPTPDSSLTNDTTQPVTIPMKAHQKVLLRLINMSAMTPYHIQFDGHQMSVVAIDGVSIIPTLAESLLITPAQRYDVILTGIGNASKNYAWITKTDGYDLQNNGILSYSDSYADPSPMTSPSTWNFPDDFFFKPLDLQPILAPVTKRVTLDINTVTTNAGQRSITLGNDSYIGPQVPSLYTTVSESSSNTDPEIYGQVNAFVVNSGDIVELIVNNYADGAHPMHLHGHVFQLVQRSSDIFSGSEAGFPLIPMKRDTVGMLAGGSIVIRFKADNPGVWLFHCHIDWHLDAGMSATVIEAPSKLAISSIPQDEIAVCTANDQPTTGNCAGSQDLSNTTICHIEDPNPWG</sequence>
<dbReference type="InterPro" id="IPR011706">
    <property type="entry name" value="Cu-oxidase_C"/>
</dbReference>
<organism evidence="9 10">
    <name type="scientific">Saccharata proteae CBS 121410</name>
    <dbReference type="NCBI Taxonomy" id="1314787"/>
    <lineage>
        <taxon>Eukaryota</taxon>
        <taxon>Fungi</taxon>
        <taxon>Dikarya</taxon>
        <taxon>Ascomycota</taxon>
        <taxon>Pezizomycotina</taxon>
        <taxon>Dothideomycetes</taxon>
        <taxon>Dothideomycetes incertae sedis</taxon>
        <taxon>Botryosphaeriales</taxon>
        <taxon>Saccharataceae</taxon>
        <taxon>Saccharata</taxon>
    </lineage>
</organism>
<dbReference type="GO" id="GO:0033215">
    <property type="term" value="P:reductive iron assimilation"/>
    <property type="evidence" value="ECO:0007669"/>
    <property type="project" value="TreeGrafter"/>
</dbReference>
<gene>
    <name evidence="9" type="ORF">K490DRAFT_34374</name>
</gene>
<evidence type="ECO:0000256" key="2">
    <source>
        <dbReference type="ARBA" id="ARBA00022723"/>
    </source>
</evidence>
<dbReference type="Pfam" id="PF00394">
    <property type="entry name" value="Cu-oxidase"/>
    <property type="match status" value="1"/>
</dbReference>
<dbReference type="Pfam" id="PF07732">
    <property type="entry name" value="Cu-oxidase_3"/>
    <property type="match status" value="1"/>
</dbReference>
<keyword evidence="4" id="KW-0186">Copper</keyword>
<evidence type="ECO:0000256" key="1">
    <source>
        <dbReference type="ARBA" id="ARBA00010609"/>
    </source>
</evidence>
<dbReference type="InterPro" id="IPR011707">
    <property type="entry name" value="Cu-oxidase-like_N"/>
</dbReference>
<comment type="caution">
    <text evidence="9">The sequence shown here is derived from an EMBL/GenBank/DDBJ whole genome shotgun (WGS) entry which is preliminary data.</text>
</comment>
<dbReference type="OrthoDB" id="2121828at2759"/>
<dbReference type="PROSITE" id="PS00080">
    <property type="entry name" value="MULTICOPPER_OXIDASE2"/>
    <property type="match status" value="1"/>
</dbReference>
<feature type="chain" id="PRO_5040116798" evidence="5">
    <location>
        <begin position="17"/>
        <end position="524"/>
    </location>
</feature>
<dbReference type="PANTHER" id="PTHR11709:SF361">
    <property type="entry name" value="IRON TRANSPORT MULTICOPPER OXIDASE FET3"/>
    <property type="match status" value="1"/>
</dbReference>
<name>A0A9P4I2N7_9PEZI</name>
<dbReference type="GO" id="GO:0033573">
    <property type="term" value="C:high-affinity iron permease complex"/>
    <property type="evidence" value="ECO:0007669"/>
    <property type="project" value="TreeGrafter"/>
</dbReference>
<dbReference type="Gene3D" id="2.60.40.420">
    <property type="entry name" value="Cupredoxins - blue copper proteins"/>
    <property type="match status" value="3"/>
</dbReference>
<dbReference type="InterPro" id="IPR033138">
    <property type="entry name" value="Cu_oxidase_CS"/>
</dbReference>
<keyword evidence="3" id="KW-0560">Oxidoreductase</keyword>
<comment type="similarity">
    <text evidence="1">Belongs to the multicopper oxidase family.</text>
</comment>
<evidence type="ECO:0000256" key="5">
    <source>
        <dbReference type="SAM" id="SignalP"/>
    </source>
</evidence>
<dbReference type="Proteomes" id="UP000799776">
    <property type="component" value="Unassembled WGS sequence"/>
</dbReference>
<dbReference type="InterPro" id="IPR008972">
    <property type="entry name" value="Cupredoxin"/>
</dbReference>
<dbReference type="InterPro" id="IPR001117">
    <property type="entry name" value="Cu-oxidase_2nd"/>
</dbReference>
<dbReference type="GO" id="GO:0010106">
    <property type="term" value="P:cellular response to iron ion starvation"/>
    <property type="evidence" value="ECO:0007669"/>
    <property type="project" value="TreeGrafter"/>
</dbReference>
<dbReference type="GO" id="GO:0005507">
    <property type="term" value="F:copper ion binding"/>
    <property type="evidence" value="ECO:0007669"/>
    <property type="project" value="InterPro"/>
</dbReference>
<dbReference type="PROSITE" id="PS00079">
    <property type="entry name" value="MULTICOPPER_OXIDASE1"/>
    <property type="match status" value="1"/>
</dbReference>
<protein>
    <submittedName>
        <fullName evidence="9">Multicopper oxidase</fullName>
    </submittedName>
</protein>
<feature type="domain" description="Plastocyanin-like" evidence="6">
    <location>
        <begin position="150"/>
        <end position="285"/>
    </location>
</feature>
<dbReference type="AlphaFoldDB" id="A0A9P4I2N7"/>
<dbReference type="GO" id="GO:0004322">
    <property type="term" value="F:ferroxidase activity"/>
    <property type="evidence" value="ECO:0007669"/>
    <property type="project" value="TreeGrafter"/>
</dbReference>
<feature type="signal peptide" evidence="5">
    <location>
        <begin position="1"/>
        <end position="16"/>
    </location>
</feature>
<keyword evidence="5" id="KW-0732">Signal</keyword>
<evidence type="ECO:0000259" key="7">
    <source>
        <dbReference type="Pfam" id="PF07731"/>
    </source>
</evidence>
<dbReference type="InterPro" id="IPR045087">
    <property type="entry name" value="Cu-oxidase_fam"/>
</dbReference>
<keyword evidence="2" id="KW-0479">Metal-binding</keyword>
<evidence type="ECO:0000256" key="4">
    <source>
        <dbReference type="ARBA" id="ARBA00023008"/>
    </source>
</evidence>
<dbReference type="InterPro" id="IPR002355">
    <property type="entry name" value="Cu_oxidase_Cu_BS"/>
</dbReference>
<reference evidence="9" key="1">
    <citation type="journal article" date="2020" name="Stud. Mycol.">
        <title>101 Dothideomycetes genomes: a test case for predicting lifestyles and emergence of pathogens.</title>
        <authorList>
            <person name="Haridas S."/>
            <person name="Albert R."/>
            <person name="Binder M."/>
            <person name="Bloem J."/>
            <person name="Labutti K."/>
            <person name="Salamov A."/>
            <person name="Andreopoulos B."/>
            <person name="Baker S."/>
            <person name="Barry K."/>
            <person name="Bills G."/>
            <person name="Bluhm B."/>
            <person name="Cannon C."/>
            <person name="Castanera R."/>
            <person name="Culley D."/>
            <person name="Daum C."/>
            <person name="Ezra D."/>
            <person name="Gonzalez J."/>
            <person name="Henrissat B."/>
            <person name="Kuo A."/>
            <person name="Liang C."/>
            <person name="Lipzen A."/>
            <person name="Lutzoni F."/>
            <person name="Magnuson J."/>
            <person name="Mondo S."/>
            <person name="Nolan M."/>
            <person name="Ohm R."/>
            <person name="Pangilinan J."/>
            <person name="Park H.-J."/>
            <person name="Ramirez L."/>
            <person name="Alfaro M."/>
            <person name="Sun H."/>
            <person name="Tritt A."/>
            <person name="Yoshinaga Y."/>
            <person name="Zwiers L.-H."/>
            <person name="Turgeon B."/>
            <person name="Goodwin S."/>
            <person name="Spatafora J."/>
            <person name="Crous P."/>
            <person name="Grigoriev I."/>
        </authorList>
    </citation>
    <scope>NUCLEOTIDE SEQUENCE</scope>
    <source>
        <strain evidence="9">CBS 121410</strain>
    </source>
</reference>
<dbReference type="Pfam" id="PF07731">
    <property type="entry name" value="Cu-oxidase_2"/>
    <property type="match status" value="1"/>
</dbReference>